<evidence type="ECO:0000256" key="1">
    <source>
        <dbReference type="SAM" id="MobiDB-lite"/>
    </source>
</evidence>
<evidence type="ECO:0000313" key="2">
    <source>
        <dbReference type="EMBL" id="KAI5074760.1"/>
    </source>
</evidence>
<dbReference type="AlphaFoldDB" id="A0A9D4UV29"/>
<keyword evidence="3" id="KW-1185">Reference proteome</keyword>
<organism evidence="2 3">
    <name type="scientific">Adiantum capillus-veneris</name>
    <name type="common">Maidenhair fern</name>
    <dbReference type="NCBI Taxonomy" id="13818"/>
    <lineage>
        <taxon>Eukaryota</taxon>
        <taxon>Viridiplantae</taxon>
        <taxon>Streptophyta</taxon>
        <taxon>Embryophyta</taxon>
        <taxon>Tracheophyta</taxon>
        <taxon>Polypodiopsida</taxon>
        <taxon>Polypodiidae</taxon>
        <taxon>Polypodiales</taxon>
        <taxon>Pteridineae</taxon>
        <taxon>Pteridaceae</taxon>
        <taxon>Vittarioideae</taxon>
        <taxon>Adiantum</taxon>
    </lineage>
</organism>
<dbReference type="EMBL" id="JABFUD020000010">
    <property type="protein sequence ID" value="KAI5074760.1"/>
    <property type="molecule type" value="Genomic_DNA"/>
</dbReference>
<gene>
    <name evidence="2" type="ORF">GOP47_0010721</name>
</gene>
<accession>A0A9D4UV29</accession>
<name>A0A9D4UV29_ADICA</name>
<dbReference type="Proteomes" id="UP000886520">
    <property type="component" value="Chromosome 10"/>
</dbReference>
<reference evidence="2" key="1">
    <citation type="submission" date="2021-01" db="EMBL/GenBank/DDBJ databases">
        <title>Adiantum capillus-veneris genome.</title>
        <authorList>
            <person name="Fang Y."/>
            <person name="Liao Q."/>
        </authorList>
    </citation>
    <scope>NUCLEOTIDE SEQUENCE</scope>
    <source>
        <strain evidence="2">H3</strain>
        <tissue evidence="2">Leaf</tissue>
    </source>
</reference>
<comment type="caution">
    <text evidence="2">The sequence shown here is derived from an EMBL/GenBank/DDBJ whole genome shotgun (WGS) entry which is preliminary data.</text>
</comment>
<feature type="region of interest" description="Disordered" evidence="1">
    <location>
        <begin position="1"/>
        <end position="68"/>
    </location>
</feature>
<proteinExistence type="predicted"/>
<protein>
    <submittedName>
        <fullName evidence="2">Uncharacterized protein</fullName>
    </submittedName>
</protein>
<feature type="compositionally biased region" description="Polar residues" evidence="1">
    <location>
        <begin position="7"/>
        <end position="27"/>
    </location>
</feature>
<sequence>MKRSRTPSEGPSQSPTNDMQANATGGPSPNPHIKLKPPDNRDFHSSTPIKPLHGKDINQARRARFSPN</sequence>
<evidence type="ECO:0000313" key="3">
    <source>
        <dbReference type="Proteomes" id="UP000886520"/>
    </source>
</evidence>